<proteinExistence type="predicted"/>
<sequence>MKIVRAREFRAERAWGALDIACMNGITTRLHWTDQPYRWHVNDGQEVFAVLDGVVDMHYRVDGAESVAVLETGDVFFADVGCEHVAHPRGAARILVVEHAGSV</sequence>
<dbReference type="AlphaFoldDB" id="A0A372EGL0"/>
<evidence type="ECO:0000313" key="2">
    <source>
        <dbReference type="Proteomes" id="UP000261931"/>
    </source>
</evidence>
<gene>
    <name evidence="1" type="ORF">DY262_15385</name>
</gene>
<comment type="caution">
    <text evidence="1">The sequence shown here is derived from an EMBL/GenBank/DDBJ whole genome shotgun (WGS) entry which is preliminary data.</text>
</comment>
<protein>
    <submittedName>
        <fullName evidence="1">Cupin</fullName>
    </submittedName>
</protein>
<dbReference type="Proteomes" id="UP000261931">
    <property type="component" value="Unassembled WGS sequence"/>
</dbReference>
<dbReference type="InterPro" id="IPR014710">
    <property type="entry name" value="RmlC-like_jellyroll"/>
</dbReference>
<keyword evidence="2" id="KW-1185">Reference proteome</keyword>
<accession>A0A372EGL0</accession>
<organism evidence="1 2">
    <name type="scientific">Hydrogenophaga borbori</name>
    <dbReference type="NCBI Taxonomy" id="2294117"/>
    <lineage>
        <taxon>Bacteria</taxon>
        <taxon>Pseudomonadati</taxon>
        <taxon>Pseudomonadota</taxon>
        <taxon>Betaproteobacteria</taxon>
        <taxon>Burkholderiales</taxon>
        <taxon>Comamonadaceae</taxon>
        <taxon>Hydrogenophaga</taxon>
    </lineage>
</organism>
<dbReference type="InterPro" id="IPR011051">
    <property type="entry name" value="RmlC_Cupin_sf"/>
</dbReference>
<evidence type="ECO:0000313" key="1">
    <source>
        <dbReference type="EMBL" id="RFP77590.1"/>
    </source>
</evidence>
<dbReference type="EMBL" id="QVLS01000010">
    <property type="protein sequence ID" value="RFP77590.1"/>
    <property type="molecule type" value="Genomic_DNA"/>
</dbReference>
<dbReference type="Gene3D" id="2.60.120.10">
    <property type="entry name" value="Jelly Rolls"/>
    <property type="match status" value="1"/>
</dbReference>
<dbReference type="SUPFAM" id="SSF51182">
    <property type="entry name" value="RmlC-like cupins"/>
    <property type="match status" value="1"/>
</dbReference>
<reference evidence="1 2" key="1">
    <citation type="submission" date="2018-08" db="EMBL/GenBank/DDBJ databases">
        <title>Hydrogenophaga sp. LA-38 isolated from sludge.</title>
        <authorList>
            <person name="Im W.-T."/>
        </authorList>
    </citation>
    <scope>NUCLEOTIDE SEQUENCE [LARGE SCALE GENOMIC DNA]</scope>
    <source>
        <strain evidence="1 2">LA-38</strain>
    </source>
</reference>
<name>A0A372EGL0_9BURK</name>
<dbReference type="RefSeq" id="WP_116959996.1">
    <property type="nucleotide sequence ID" value="NZ_QVLS01000010.1"/>
</dbReference>